<evidence type="ECO:0000313" key="1">
    <source>
        <dbReference type="EMBL" id="KAB0498265.1"/>
    </source>
</evidence>
<proteinExistence type="predicted"/>
<protein>
    <submittedName>
        <fullName evidence="2">SIR2-like domain-containing protein</fullName>
    </submittedName>
</protein>
<dbReference type="RefSeq" id="WP_048395350.1">
    <property type="nucleotide sequence ID" value="NZ_JYLB01000003.1"/>
</dbReference>
<reference evidence="2" key="1">
    <citation type="submission" date="2016-10" db="EMBL/GenBank/DDBJ databases">
        <authorList>
            <person name="de Groot N.N."/>
        </authorList>
    </citation>
    <scope>NUCLEOTIDE SEQUENCE [LARGE SCALE GENOMIC DNA]</scope>
    <source>
        <strain evidence="2">BS3782</strain>
    </source>
</reference>
<dbReference type="EMBL" id="VZPO01000013">
    <property type="protein sequence ID" value="KAB0498265.1"/>
    <property type="molecule type" value="Genomic_DNA"/>
</dbReference>
<keyword evidence="3" id="KW-1185">Reference proteome</keyword>
<name>A0A0J6HH50_9PSED</name>
<evidence type="ECO:0000313" key="3">
    <source>
        <dbReference type="Proteomes" id="UP000182814"/>
    </source>
</evidence>
<dbReference type="Proteomes" id="UP000434925">
    <property type="component" value="Unassembled WGS sequence"/>
</dbReference>
<gene>
    <name evidence="1" type="ORF">F7R14_27385</name>
    <name evidence="2" type="ORF">SAMN04490191_5126</name>
</gene>
<dbReference type="Proteomes" id="UP000182814">
    <property type="component" value="Chromosome I"/>
</dbReference>
<sequence length="590" mass="66315">MSVISGDPATRLAFSMHENKGVYAVLIGSGLSRSAGIPTGWEITMELIKRAGIASGVLDQEDWHAWYVERTGNQPNYSTLLEELATTQTERRAIIQGFLEPTEQELEDGMKMPTPAHRAIAEMVKAGFIRVIITTNFDRLMENALRELGIEPTVVSSVDTLAGAEPITHTQCYILKIHGDYKDARILNTDVELGDYPSEFNVVLDRILDEFGLIVSGWSGDWDHALRSAFTRAPNRRYPTFWVTRGRLSERGDELVMQRKAIVANASDADSFFCSLQLKLQTLSEYHQQNPASMELTIAMAKRFLSKPDHNIQLDDLVTTELRKLADHYSPIFADPGAVMGQDYATWITNYETSTETMARLSGVLGRWGNGAEKDLVLDAIRVLTAEALKNGSGLNVWLELKKYPAVLIFVAYGLGLTRAGRLKELYSLLESTIAIDSRITMSMGESFNLGYFESVTQKSIWQSLPGQDQMKTPLSNRLAEEVTPRWASSFAGLGDPVMLFDRFEFYCALYFTKTRNVTESSIQEHIERGQAKHIITGRSGWKRETISTIEEEMSHDEFRTPLLEAGFAYGSQKFLELFFACLRQSAQRF</sequence>
<evidence type="ECO:0000313" key="2">
    <source>
        <dbReference type="EMBL" id="SDT55109.1"/>
    </source>
</evidence>
<reference evidence="3" key="2">
    <citation type="submission" date="2016-10" db="EMBL/GenBank/DDBJ databases">
        <authorList>
            <person name="Varghese N."/>
            <person name="Submissions S."/>
        </authorList>
    </citation>
    <scope>NUCLEOTIDE SEQUENCE [LARGE SCALE GENOMIC DNA]</scope>
    <source>
        <strain evidence="3">BS3782</strain>
    </source>
</reference>
<reference evidence="1 4" key="3">
    <citation type="submission" date="2019-09" db="EMBL/GenBank/DDBJ databases">
        <title>Draft genome sequences of 48 bacterial type strains from the CCUG.</title>
        <authorList>
            <person name="Tunovic T."/>
            <person name="Pineiro-Iglesias B."/>
            <person name="Unosson C."/>
            <person name="Inganas E."/>
            <person name="Ohlen M."/>
            <person name="Cardew S."/>
            <person name="Jensie-Markopoulos S."/>
            <person name="Salva-Serra F."/>
            <person name="Jaen-Luchoro D."/>
            <person name="Karlsson R."/>
            <person name="Svensson-Stadler L."/>
            <person name="Chun J."/>
            <person name="Moore E."/>
        </authorList>
    </citation>
    <scope>NUCLEOTIDE SEQUENCE [LARGE SCALE GENOMIC DNA]</scope>
    <source>
        <strain evidence="1 4">CCUG 51522</strain>
    </source>
</reference>
<dbReference type="PATRIC" id="fig|163011.3.peg.3420"/>
<organism evidence="2 3">
    <name type="scientific">Pseudomonas lini</name>
    <dbReference type="NCBI Taxonomy" id="163011"/>
    <lineage>
        <taxon>Bacteria</taxon>
        <taxon>Pseudomonadati</taxon>
        <taxon>Pseudomonadota</taxon>
        <taxon>Gammaproteobacteria</taxon>
        <taxon>Pseudomonadales</taxon>
        <taxon>Pseudomonadaceae</taxon>
        <taxon>Pseudomonas</taxon>
    </lineage>
</organism>
<evidence type="ECO:0000313" key="4">
    <source>
        <dbReference type="Proteomes" id="UP000434925"/>
    </source>
</evidence>
<dbReference type="AlphaFoldDB" id="A0A0J6HH50"/>
<dbReference type="SUPFAM" id="SSF52467">
    <property type="entry name" value="DHS-like NAD/FAD-binding domain"/>
    <property type="match status" value="1"/>
</dbReference>
<dbReference type="EMBL" id="LT629746">
    <property type="protein sequence ID" value="SDT55109.1"/>
    <property type="molecule type" value="Genomic_DNA"/>
</dbReference>
<accession>A0A0J6HH50</accession>
<dbReference type="Pfam" id="PF13289">
    <property type="entry name" value="SIR2_2"/>
    <property type="match status" value="1"/>
</dbReference>
<dbReference type="Gene3D" id="3.40.50.1220">
    <property type="entry name" value="TPP-binding domain"/>
    <property type="match status" value="1"/>
</dbReference>
<dbReference type="InterPro" id="IPR029035">
    <property type="entry name" value="DHS-like_NAD/FAD-binding_dom"/>
</dbReference>